<dbReference type="AlphaFoldDB" id="A0A4U0NAD0"/>
<keyword evidence="2" id="KW-0238">DNA-binding</keyword>
<gene>
    <name evidence="2" type="ORF">FAZ15_20940</name>
</gene>
<evidence type="ECO:0000313" key="3">
    <source>
        <dbReference type="Proteomes" id="UP000306808"/>
    </source>
</evidence>
<dbReference type="Gene3D" id="2.40.160.60">
    <property type="entry name" value="Outer membrane protein transport protein (OMPP1/FadL/TodX)"/>
    <property type="match status" value="1"/>
</dbReference>
<dbReference type="GO" id="GO:0003677">
    <property type="term" value="F:DNA binding"/>
    <property type="evidence" value="ECO:0007669"/>
    <property type="project" value="UniProtKB-KW"/>
</dbReference>
<accession>A0A4U0NAD0</accession>
<evidence type="ECO:0000256" key="1">
    <source>
        <dbReference type="SAM" id="SignalP"/>
    </source>
</evidence>
<keyword evidence="3" id="KW-1185">Reference proteome</keyword>
<dbReference type="Proteomes" id="UP000306808">
    <property type="component" value="Unassembled WGS sequence"/>
</dbReference>
<keyword evidence="1" id="KW-0732">Signal</keyword>
<dbReference type="EMBL" id="SUME01000012">
    <property type="protein sequence ID" value="TJZ50820.1"/>
    <property type="molecule type" value="Genomic_DNA"/>
</dbReference>
<feature type="signal peptide" evidence="1">
    <location>
        <begin position="1"/>
        <end position="22"/>
    </location>
</feature>
<dbReference type="OrthoDB" id="748007at2"/>
<organism evidence="2 3">
    <name type="scientific">Sphingobacterium olei</name>
    <dbReference type="NCBI Taxonomy" id="2571155"/>
    <lineage>
        <taxon>Bacteria</taxon>
        <taxon>Pseudomonadati</taxon>
        <taxon>Bacteroidota</taxon>
        <taxon>Sphingobacteriia</taxon>
        <taxon>Sphingobacteriales</taxon>
        <taxon>Sphingobacteriaceae</taxon>
        <taxon>Sphingobacterium</taxon>
    </lineage>
</organism>
<name>A0A4U0NAD0_9SPHI</name>
<evidence type="ECO:0000313" key="2">
    <source>
        <dbReference type="EMBL" id="TJZ50820.1"/>
    </source>
</evidence>
<sequence length="266" mass="29302">MFIRVILLLLISIELKAQPFNAAPYLGMGNTGLARQSVYSIGLNPAGIAGLTNTNVALAYQQHFLSSEIQSQAAYLNIPVKSLGGIGLGVNNYGIAGVSTLSTIRGIYARQFGRQIFSAVGVNYHQFYVKNYGSDQTFSVDLGFQLKVLPHLLIGALIRNISSSKYQEDIDQQIAREIGLGLHYEVSDHLSLASDIYYDFRNKMNYRGGLEYAFDRRFKIRGGAASNPLHYFAGLGLIMNKIQIDIASSFHPKIGTSPQISMAYDF</sequence>
<dbReference type="SUPFAM" id="SSF56935">
    <property type="entry name" value="Porins"/>
    <property type="match status" value="1"/>
</dbReference>
<comment type="caution">
    <text evidence="2">The sequence shown here is derived from an EMBL/GenBank/DDBJ whole genome shotgun (WGS) entry which is preliminary data.</text>
</comment>
<proteinExistence type="predicted"/>
<protein>
    <submittedName>
        <fullName evidence="2">DNA-binding protein</fullName>
    </submittedName>
</protein>
<reference evidence="2 3" key="1">
    <citation type="submission" date="2019-04" db="EMBL/GenBank/DDBJ databases">
        <title>Sphingobacterium olei sp. nov., isolated from oil-contaminated soil.</title>
        <authorList>
            <person name="Liu B."/>
        </authorList>
    </citation>
    <scope>NUCLEOTIDE SEQUENCE [LARGE SCALE GENOMIC DNA]</scope>
    <source>
        <strain evidence="2 3">HAL-9</strain>
    </source>
</reference>
<dbReference type="RefSeq" id="WP_136903328.1">
    <property type="nucleotide sequence ID" value="NZ_SUME01000012.1"/>
</dbReference>
<feature type="chain" id="PRO_5020309248" evidence="1">
    <location>
        <begin position="23"/>
        <end position="266"/>
    </location>
</feature>